<reference evidence="1" key="1">
    <citation type="submission" date="2021-03" db="EMBL/GenBank/DDBJ databases">
        <title>Draft genome sequence of rust myrtle Austropuccinia psidii MF-1, a brazilian biotype.</title>
        <authorList>
            <person name="Quecine M.C."/>
            <person name="Pachon D.M.R."/>
            <person name="Bonatelli M.L."/>
            <person name="Correr F.H."/>
            <person name="Franceschini L.M."/>
            <person name="Leite T.F."/>
            <person name="Margarido G.R.A."/>
            <person name="Almeida C.A."/>
            <person name="Ferrarezi J.A."/>
            <person name="Labate C.A."/>
        </authorList>
    </citation>
    <scope>NUCLEOTIDE SEQUENCE</scope>
    <source>
        <strain evidence="1">MF-1</strain>
    </source>
</reference>
<accession>A0A9Q3CIL0</accession>
<keyword evidence="2" id="KW-1185">Reference proteome</keyword>
<dbReference type="Proteomes" id="UP000765509">
    <property type="component" value="Unassembled WGS sequence"/>
</dbReference>
<gene>
    <name evidence="1" type="ORF">O181_023485</name>
</gene>
<evidence type="ECO:0000313" key="1">
    <source>
        <dbReference type="EMBL" id="MBW0483770.1"/>
    </source>
</evidence>
<evidence type="ECO:0000313" key="2">
    <source>
        <dbReference type="Proteomes" id="UP000765509"/>
    </source>
</evidence>
<dbReference type="EMBL" id="AVOT02007379">
    <property type="protein sequence ID" value="MBW0483770.1"/>
    <property type="molecule type" value="Genomic_DNA"/>
</dbReference>
<proteinExistence type="predicted"/>
<dbReference type="OrthoDB" id="3264316at2759"/>
<name>A0A9Q3CIL0_9BASI</name>
<organism evidence="1 2">
    <name type="scientific">Austropuccinia psidii MF-1</name>
    <dbReference type="NCBI Taxonomy" id="1389203"/>
    <lineage>
        <taxon>Eukaryota</taxon>
        <taxon>Fungi</taxon>
        <taxon>Dikarya</taxon>
        <taxon>Basidiomycota</taxon>
        <taxon>Pucciniomycotina</taxon>
        <taxon>Pucciniomycetes</taxon>
        <taxon>Pucciniales</taxon>
        <taxon>Sphaerophragmiaceae</taxon>
        <taxon>Austropuccinia</taxon>
    </lineage>
</organism>
<comment type="caution">
    <text evidence="1">The sequence shown here is derived from an EMBL/GenBank/DDBJ whole genome shotgun (WGS) entry which is preliminary data.</text>
</comment>
<sequence>MEPILRLFEGSCNLFQCNTPTKHLVVPVYNFLLKKLHQYACDSPPSWSQACHKAMVKLHKYKDYEMENTDILIATLLDPSYHHGIFCLIGISPVHAKEVIDVLSQEYMITTSVSPEEYQDARSSPTQMTKLPS</sequence>
<dbReference type="AlphaFoldDB" id="A0A9Q3CIL0"/>
<protein>
    <submittedName>
        <fullName evidence="1">Uncharacterized protein</fullName>
    </submittedName>
</protein>